<dbReference type="InterPro" id="IPR000086">
    <property type="entry name" value="NUDIX_hydrolase_dom"/>
</dbReference>
<dbReference type="CDD" id="cd04665">
    <property type="entry name" value="NUDIX_RppH"/>
    <property type="match status" value="1"/>
</dbReference>
<dbReference type="InterPro" id="IPR014078">
    <property type="entry name" value="Nudix_YtkD"/>
</dbReference>
<dbReference type="PROSITE" id="PS51462">
    <property type="entry name" value="NUDIX"/>
    <property type="match status" value="1"/>
</dbReference>
<name>A0A9D1XDD1_9FIRM</name>
<dbReference type="SUPFAM" id="SSF55811">
    <property type="entry name" value="Nudix"/>
    <property type="match status" value="1"/>
</dbReference>
<feature type="domain" description="Nudix hydrolase" evidence="3">
    <location>
        <begin position="17"/>
        <end position="149"/>
    </location>
</feature>
<comment type="similarity">
    <text evidence="1">Belongs to the Nudix hydrolase family.</text>
</comment>
<dbReference type="AlphaFoldDB" id="A0A9D1XDD1"/>
<gene>
    <name evidence="4" type="ORF">H9734_05990</name>
</gene>
<reference evidence="4" key="2">
    <citation type="submission" date="2021-04" db="EMBL/GenBank/DDBJ databases">
        <authorList>
            <person name="Gilroy R."/>
        </authorList>
    </citation>
    <scope>NUCLEOTIDE SEQUENCE</scope>
    <source>
        <strain evidence="4">CHK183-1962</strain>
    </source>
</reference>
<comment type="caution">
    <text evidence="4">The sequence shown here is derived from an EMBL/GenBank/DDBJ whole genome shotgun (WGS) entry which is preliminary data.</text>
</comment>
<dbReference type="GO" id="GO:0016787">
    <property type="term" value="F:hydrolase activity"/>
    <property type="evidence" value="ECO:0007669"/>
    <property type="project" value="UniProtKB-KW"/>
</dbReference>
<dbReference type="Gene3D" id="3.90.79.10">
    <property type="entry name" value="Nucleoside Triphosphate Pyrophosphohydrolase"/>
    <property type="match status" value="1"/>
</dbReference>
<evidence type="ECO:0000313" key="4">
    <source>
        <dbReference type="EMBL" id="HIX77130.1"/>
    </source>
</evidence>
<dbReference type="InterPro" id="IPR015797">
    <property type="entry name" value="NUDIX_hydrolase-like_dom_sf"/>
</dbReference>
<dbReference type="Pfam" id="PF00293">
    <property type="entry name" value="NUDIX"/>
    <property type="match status" value="1"/>
</dbReference>
<dbReference type="PANTHER" id="PTHR43736:SF1">
    <property type="entry name" value="DIHYDRONEOPTERIN TRIPHOSPHATE DIPHOSPHATASE"/>
    <property type="match status" value="1"/>
</dbReference>
<sequence>MDNQRITSVRFCDQVEDASLKFAVIISKSNDKWVYCRHRARDTYEIPGGHREAGETILETARRELYEETGAVRYTLVPVCAYCVVQTDPDDRETSEDIWGMLYYAEITEFEQELHNEIEKIEFFESPPAALTYPQIQPHLLREAQRRGFC</sequence>
<reference evidence="4" key="1">
    <citation type="journal article" date="2021" name="PeerJ">
        <title>Extensive microbial diversity within the chicken gut microbiome revealed by metagenomics and culture.</title>
        <authorList>
            <person name="Gilroy R."/>
            <person name="Ravi A."/>
            <person name="Getino M."/>
            <person name="Pursley I."/>
            <person name="Horton D.L."/>
            <person name="Alikhan N.F."/>
            <person name="Baker D."/>
            <person name="Gharbi K."/>
            <person name="Hall N."/>
            <person name="Watson M."/>
            <person name="Adriaenssens E.M."/>
            <person name="Foster-Nyarko E."/>
            <person name="Jarju S."/>
            <person name="Secka A."/>
            <person name="Antonio M."/>
            <person name="Oren A."/>
            <person name="Chaudhuri R.R."/>
            <person name="La Ragione R."/>
            <person name="Hildebrand F."/>
            <person name="Pallen M.J."/>
        </authorList>
    </citation>
    <scope>NUCLEOTIDE SEQUENCE</scope>
    <source>
        <strain evidence="4">CHK183-1962</strain>
    </source>
</reference>
<proteinExistence type="inferred from homology"/>
<dbReference type="EMBL" id="DXEK01000098">
    <property type="protein sequence ID" value="HIX77130.1"/>
    <property type="molecule type" value="Genomic_DNA"/>
</dbReference>
<keyword evidence="2" id="KW-0378">Hydrolase</keyword>
<accession>A0A9D1XDD1</accession>
<evidence type="ECO:0000259" key="3">
    <source>
        <dbReference type="PROSITE" id="PS51462"/>
    </source>
</evidence>
<dbReference type="PROSITE" id="PS00893">
    <property type="entry name" value="NUDIX_BOX"/>
    <property type="match status" value="1"/>
</dbReference>
<evidence type="ECO:0000256" key="2">
    <source>
        <dbReference type="ARBA" id="ARBA00022801"/>
    </source>
</evidence>
<dbReference type="Proteomes" id="UP000886890">
    <property type="component" value="Unassembled WGS sequence"/>
</dbReference>
<dbReference type="InterPro" id="IPR020084">
    <property type="entry name" value="NUDIX_hydrolase_CS"/>
</dbReference>
<protein>
    <submittedName>
        <fullName evidence="4">NUDIX domain-containing protein</fullName>
    </submittedName>
</protein>
<dbReference type="PANTHER" id="PTHR43736">
    <property type="entry name" value="ADP-RIBOSE PYROPHOSPHATASE"/>
    <property type="match status" value="1"/>
</dbReference>
<evidence type="ECO:0000256" key="1">
    <source>
        <dbReference type="ARBA" id="ARBA00005582"/>
    </source>
</evidence>
<organism evidence="4 5">
    <name type="scientific">Candidatus Fusicatenibacter merdavium</name>
    <dbReference type="NCBI Taxonomy" id="2838600"/>
    <lineage>
        <taxon>Bacteria</taxon>
        <taxon>Bacillati</taxon>
        <taxon>Bacillota</taxon>
        <taxon>Clostridia</taxon>
        <taxon>Lachnospirales</taxon>
        <taxon>Lachnospiraceae</taxon>
        <taxon>Fusicatenibacter</taxon>
    </lineage>
</organism>
<evidence type="ECO:0000313" key="5">
    <source>
        <dbReference type="Proteomes" id="UP000886890"/>
    </source>
</evidence>